<evidence type="ECO:0000256" key="6">
    <source>
        <dbReference type="ARBA" id="ARBA00023136"/>
    </source>
</evidence>
<feature type="transmembrane region" description="Helical" evidence="7">
    <location>
        <begin position="6"/>
        <end position="24"/>
    </location>
</feature>
<dbReference type="PANTHER" id="PTHR34582">
    <property type="entry name" value="UPF0702 TRANSMEMBRANE PROTEIN YCAP"/>
    <property type="match status" value="1"/>
</dbReference>
<accession>F3ZPQ4</accession>
<protein>
    <recommendedName>
        <fullName evidence="12">DUF421 domain-containing protein</fullName>
    </recommendedName>
</protein>
<feature type="transmembrane region" description="Helical" evidence="7">
    <location>
        <begin position="61"/>
        <end position="81"/>
    </location>
</feature>
<feature type="domain" description="YetF C-terminal" evidence="8">
    <location>
        <begin position="83"/>
        <end position="201"/>
    </location>
</feature>
<feature type="transmembrane region" description="Helical" evidence="7">
    <location>
        <begin position="36"/>
        <end position="55"/>
    </location>
</feature>
<dbReference type="InterPro" id="IPR007353">
    <property type="entry name" value="DUF421"/>
</dbReference>
<name>F3ZPQ4_9BACE</name>
<comment type="subcellular location">
    <subcellularLocation>
        <location evidence="1">Cell membrane</location>
        <topology evidence="1">Multi-pass membrane protein</topology>
    </subcellularLocation>
</comment>
<dbReference type="Gene3D" id="3.30.240.20">
    <property type="entry name" value="bsu07140 like domains"/>
    <property type="match status" value="2"/>
</dbReference>
<keyword evidence="6 7" id="KW-0472">Membrane</keyword>
<organism evidence="10 11">
    <name type="scientific">Bacteroides coprosuis DSM 18011</name>
    <dbReference type="NCBI Taxonomy" id="679937"/>
    <lineage>
        <taxon>Bacteria</taxon>
        <taxon>Pseudomonadati</taxon>
        <taxon>Bacteroidota</taxon>
        <taxon>Bacteroidia</taxon>
        <taxon>Bacteroidales</taxon>
        <taxon>Bacteroidaceae</taxon>
        <taxon>Bacteroides</taxon>
    </lineage>
</organism>
<evidence type="ECO:0000256" key="3">
    <source>
        <dbReference type="ARBA" id="ARBA00022475"/>
    </source>
</evidence>
<evidence type="ECO:0008006" key="12">
    <source>
        <dbReference type="Google" id="ProtNLM"/>
    </source>
</evidence>
<keyword evidence="11" id="KW-1185">Reference proteome</keyword>
<dbReference type="EMBL" id="CM001167">
    <property type="protein sequence ID" value="EGJ71641.1"/>
    <property type="molecule type" value="Genomic_DNA"/>
</dbReference>
<evidence type="ECO:0000256" key="5">
    <source>
        <dbReference type="ARBA" id="ARBA00022989"/>
    </source>
</evidence>
<evidence type="ECO:0000313" key="11">
    <source>
        <dbReference type="Proteomes" id="UP000018439"/>
    </source>
</evidence>
<keyword evidence="4 7" id="KW-0812">Transmembrane</keyword>
<evidence type="ECO:0000256" key="7">
    <source>
        <dbReference type="SAM" id="Phobius"/>
    </source>
</evidence>
<feature type="domain" description="YetF-like N-terminal transmembrane" evidence="9">
    <location>
        <begin position="8"/>
        <end position="80"/>
    </location>
</feature>
<keyword evidence="3" id="KW-1003">Cell membrane</keyword>
<dbReference type="AlphaFoldDB" id="F3ZPQ4"/>
<dbReference type="PANTHER" id="PTHR34582:SF6">
    <property type="entry name" value="UPF0702 TRANSMEMBRANE PROTEIN YCAP"/>
    <property type="match status" value="1"/>
</dbReference>
<evidence type="ECO:0000313" key="10">
    <source>
        <dbReference type="EMBL" id="EGJ71641.1"/>
    </source>
</evidence>
<dbReference type="InterPro" id="IPR048454">
    <property type="entry name" value="YetF_N"/>
</dbReference>
<dbReference type="GO" id="GO:0005886">
    <property type="term" value="C:plasma membrane"/>
    <property type="evidence" value="ECO:0007669"/>
    <property type="project" value="UniProtKB-SubCell"/>
</dbReference>
<evidence type="ECO:0000259" key="9">
    <source>
        <dbReference type="Pfam" id="PF20730"/>
    </source>
</evidence>
<reference evidence="10 11" key="1">
    <citation type="journal article" date="2011" name="Stand. Genomic Sci.">
        <title>Non-contiguous finished genome sequence of Bacteroides coprosuis type strain (PC139).</title>
        <authorList>
            <person name="Land M."/>
            <person name="Held B."/>
            <person name="Gronow S."/>
            <person name="Abt B."/>
            <person name="Lucas S."/>
            <person name="Del Rio T.G."/>
            <person name="Nolan M."/>
            <person name="Tice H."/>
            <person name="Cheng J.F."/>
            <person name="Pitluck S."/>
            <person name="Liolios K."/>
            <person name="Pagani I."/>
            <person name="Ivanova N."/>
            <person name="Mavromatis K."/>
            <person name="Mikhailova N."/>
            <person name="Pati A."/>
            <person name="Tapia R."/>
            <person name="Han C."/>
            <person name="Goodwin L."/>
            <person name="Chen A."/>
            <person name="Palaniappan K."/>
            <person name="Hauser L."/>
            <person name="Brambilla E.M."/>
            <person name="Rohde M."/>
            <person name="Goker M."/>
            <person name="Detter J.C."/>
            <person name="Woyke T."/>
            <person name="Bristow J."/>
            <person name="Eisen J.A."/>
            <person name="Markowitz V."/>
            <person name="Hugenholtz P."/>
            <person name="Kyrpides N.C."/>
            <person name="Klenk H.P."/>
            <person name="Lapidus A."/>
        </authorList>
    </citation>
    <scope>NUCLEOTIDE SEQUENCE</scope>
    <source>
        <strain evidence="10 11">DSM 18011</strain>
    </source>
</reference>
<comment type="similarity">
    <text evidence="2">Belongs to the UPF0702 family.</text>
</comment>
<sequence>MNFEMHGMMVIKLLVGMAGVLFFLHMSGKSQMAQMTPTDIVNSFVIGAIVGGIIYDPDLSVWDMLFAIVIWSVINITVRLLSRNSYFSQLFQGKSEFIIKDGKLDLKVMERNNLSMEQLIARLREKDIYSLLDVDDIRFEADGQLTVFESQKEIFSYLLVSNGKMLKDTLKEAHRTEQWLHEELDKLGYSQISDLFCVEWTPDKGFYIIDKRGNIETLTIDSKLKELEGDISV</sequence>
<proteinExistence type="inferred from homology"/>
<evidence type="ECO:0000256" key="4">
    <source>
        <dbReference type="ARBA" id="ARBA00022692"/>
    </source>
</evidence>
<evidence type="ECO:0000256" key="2">
    <source>
        <dbReference type="ARBA" id="ARBA00006448"/>
    </source>
</evidence>
<dbReference type="eggNOG" id="COG2323">
    <property type="taxonomic scope" value="Bacteria"/>
</dbReference>
<dbReference type="InterPro" id="IPR023090">
    <property type="entry name" value="UPF0702_alpha/beta_dom_sf"/>
</dbReference>
<dbReference type="Pfam" id="PF04239">
    <property type="entry name" value="DUF421"/>
    <property type="match status" value="1"/>
</dbReference>
<dbReference type="Pfam" id="PF20730">
    <property type="entry name" value="YetF_N"/>
    <property type="match status" value="1"/>
</dbReference>
<gene>
    <name evidence="10" type="ORF">Bcop_1446</name>
</gene>
<dbReference type="Proteomes" id="UP000018439">
    <property type="component" value="Chromosome"/>
</dbReference>
<keyword evidence="5 7" id="KW-1133">Transmembrane helix</keyword>
<evidence type="ECO:0000259" key="8">
    <source>
        <dbReference type="Pfam" id="PF04239"/>
    </source>
</evidence>
<evidence type="ECO:0000256" key="1">
    <source>
        <dbReference type="ARBA" id="ARBA00004651"/>
    </source>
</evidence>
<dbReference type="HOGENOM" id="CLU_077149_4_0_10"/>